<accession>A0A7R8WEI9</accession>
<dbReference type="SMART" id="SM00228">
    <property type="entry name" value="PDZ"/>
    <property type="match status" value="1"/>
</dbReference>
<dbReference type="InterPro" id="IPR015036">
    <property type="entry name" value="NRDP1"/>
</dbReference>
<evidence type="ECO:0000256" key="2">
    <source>
        <dbReference type="ARBA" id="ARBA00004906"/>
    </source>
</evidence>
<dbReference type="Pfam" id="PF08941">
    <property type="entry name" value="USP8_interact"/>
    <property type="match status" value="1"/>
</dbReference>
<evidence type="ECO:0000256" key="10">
    <source>
        <dbReference type="ARBA" id="ARBA00030556"/>
    </source>
</evidence>
<dbReference type="EC" id="2.3.2.27" evidence="3"/>
<dbReference type="PROSITE" id="PS50106">
    <property type="entry name" value="PDZ"/>
    <property type="match status" value="1"/>
</dbReference>
<evidence type="ECO:0000256" key="8">
    <source>
        <dbReference type="ARBA" id="ARBA00022786"/>
    </source>
</evidence>
<dbReference type="SUPFAM" id="SSF57850">
    <property type="entry name" value="RING/U-box"/>
    <property type="match status" value="1"/>
</dbReference>
<dbReference type="PROSITE" id="PS00518">
    <property type="entry name" value="ZF_RING_1"/>
    <property type="match status" value="1"/>
</dbReference>
<evidence type="ECO:0000256" key="6">
    <source>
        <dbReference type="ARBA" id="ARBA00022723"/>
    </source>
</evidence>
<proteinExistence type="predicted"/>
<dbReference type="SUPFAM" id="SSF49599">
    <property type="entry name" value="TRAF domain-like"/>
    <property type="match status" value="1"/>
</dbReference>
<dbReference type="PANTHER" id="PTHR10131:SF157">
    <property type="entry name" value="RECEPTOR-ASSOCIATED FACTOR, PUTATIVE-RELATED"/>
    <property type="match status" value="1"/>
</dbReference>
<dbReference type="PROSITE" id="PS50089">
    <property type="entry name" value="ZF_RING_2"/>
    <property type="match status" value="1"/>
</dbReference>
<dbReference type="Pfam" id="PF13923">
    <property type="entry name" value="zf-C3HC4_2"/>
    <property type="match status" value="1"/>
</dbReference>
<gene>
    <name evidence="14" type="ORF">CTOB1V02_LOCUS5234</name>
</gene>
<evidence type="ECO:0000256" key="9">
    <source>
        <dbReference type="ARBA" id="ARBA00022833"/>
    </source>
</evidence>
<keyword evidence="7" id="KW-0863">Zinc-finger</keyword>
<keyword evidence="8" id="KW-0833">Ubl conjugation pathway</keyword>
<dbReference type="Gene3D" id="2.30.42.10">
    <property type="match status" value="1"/>
</dbReference>
<dbReference type="InterPro" id="IPR037255">
    <property type="entry name" value="NRDP1_C"/>
</dbReference>
<dbReference type="OrthoDB" id="1630758at2759"/>
<evidence type="ECO:0000256" key="1">
    <source>
        <dbReference type="ARBA" id="ARBA00000900"/>
    </source>
</evidence>
<evidence type="ECO:0000256" key="5">
    <source>
        <dbReference type="ARBA" id="ARBA00022679"/>
    </source>
</evidence>
<dbReference type="PANTHER" id="PTHR10131">
    <property type="entry name" value="TNF RECEPTOR ASSOCIATED FACTOR"/>
    <property type="match status" value="1"/>
</dbReference>
<evidence type="ECO:0000256" key="7">
    <source>
        <dbReference type="ARBA" id="ARBA00022771"/>
    </source>
</evidence>
<feature type="region of interest" description="Disordered" evidence="13">
    <location>
        <begin position="576"/>
        <end position="601"/>
    </location>
</feature>
<feature type="coiled-coil region" evidence="12">
    <location>
        <begin position="135"/>
        <end position="169"/>
    </location>
</feature>
<dbReference type="SUPFAM" id="SSF160088">
    <property type="entry name" value="NRDP1 C-terminal domain-like"/>
    <property type="match status" value="1"/>
</dbReference>
<comment type="pathway">
    <text evidence="2">Protein modification; protein ubiquitination.</text>
</comment>
<dbReference type="EMBL" id="OB661104">
    <property type="protein sequence ID" value="CAD7227326.1"/>
    <property type="molecule type" value="Genomic_DNA"/>
</dbReference>
<dbReference type="GO" id="GO:0016567">
    <property type="term" value="P:protein ubiquitination"/>
    <property type="evidence" value="ECO:0007669"/>
    <property type="project" value="UniProtKB-UniPathway"/>
</dbReference>
<evidence type="ECO:0000256" key="11">
    <source>
        <dbReference type="ARBA" id="ARBA00031762"/>
    </source>
</evidence>
<dbReference type="GO" id="GO:0061630">
    <property type="term" value="F:ubiquitin protein ligase activity"/>
    <property type="evidence" value="ECO:0007669"/>
    <property type="project" value="UniProtKB-EC"/>
</dbReference>
<dbReference type="UniPathway" id="UPA00143"/>
<keyword evidence="12" id="KW-0175">Coiled coil</keyword>
<dbReference type="InterPro" id="IPR017907">
    <property type="entry name" value="Znf_RING_CS"/>
</dbReference>
<dbReference type="CDD" id="cd16634">
    <property type="entry name" value="mRING-HC-C3HC3D_Nrdp1"/>
    <property type="match status" value="1"/>
</dbReference>
<dbReference type="AlphaFoldDB" id="A0A7R8WEI9"/>
<dbReference type="InterPro" id="IPR001478">
    <property type="entry name" value="PDZ"/>
</dbReference>
<feature type="compositionally biased region" description="Low complexity" evidence="13">
    <location>
        <begin position="576"/>
        <end position="590"/>
    </location>
</feature>
<dbReference type="Gene3D" id="3.30.40.10">
    <property type="entry name" value="Zinc/RING finger domain, C3HC4 (zinc finger)"/>
    <property type="match status" value="2"/>
</dbReference>
<dbReference type="GO" id="GO:0008270">
    <property type="term" value="F:zinc ion binding"/>
    <property type="evidence" value="ECO:0007669"/>
    <property type="project" value="UniProtKB-KW"/>
</dbReference>
<dbReference type="SMART" id="SM00184">
    <property type="entry name" value="RING"/>
    <property type="match status" value="1"/>
</dbReference>
<sequence>MGYDLARFPCPPDEDLTCSICSGVLENPVQAPQCEHAFCNLCIKQWLTQQLTCPIDRLPVTVDSLKPVPRILRNMLARVEIECDNKAHGCPEKIKLEALNQHLEQCQYNPKFPVECPNECGLKVPKDEIQQHNCIRELRTVLQTQQNKLKEAVSELQEQKTLVSELRREVGIIREFMRVLCINNPSMYALAEQVQHDEVLAWSRSLPRARVTRWGGMISTPDDLLQATIRRALQDSGCPSHVVNLLMENTHERRWPPGLATLEIRQSNRRLYENYLARRIPGKQAVVIMACENEMMSRDMVLDPGLKFLGNFVEVEISDVLAMHLEVALTRSPAQGFGFSLFGGPQSVIPVAVIQRIAENSPAALSKQLYRSYLARRLCAQSHGDPCRTLYAMQAQLAKTLVIDGGLVGRKRHMKVLQFLFVGEPLKLYQPLGSEQTSNFEFSRASAPVVAQMWKRLPLLLRCGRGSRCCSDVEEAPAVAQMWKSKGEQHGTTGTLISPSKEPHDGSDRGALLPSLPFLPLWLNVHELPSSGEWGRRLEVIDNKTKRPPYLCSCKTEYKIEPSRERRNRTGFIRHQISQARSQSSQSSSSGRPPLQQGDQIVSVNRLDVTGLSSSEVLKQLREAGDHIVLGIRRENEGEGIT</sequence>
<evidence type="ECO:0000256" key="12">
    <source>
        <dbReference type="SAM" id="Coils"/>
    </source>
</evidence>
<evidence type="ECO:0000256" key="13">
    <source>
        <dbReference type="SAM" id="MobiDB-lite"/>
    </source>
</evidence>
<dbReference type="InterPro" id="IPR036034">
    <property type="entry name" value="PDZ_sf"/>
</dbReference>
<name>A0A7R8WEI9_9CRUS</name>
<dbReference type="InterPro" id="IPR013083">
    <property type="entry name" value="Znf_RING/FYVE/PHD"/>
</dbReference>
<comment type="catalytic activity">
    <reaction evidence="1">
        <text>S-ubiquitinyl-[E2 ubiquitin-conjugating enzyme]-L-cysteine + [acceptor protein]-L-lysine = [E2 ubiquitin-conjugating enzyme]-L-cysteine + N(6)-ubiquitinyl-[acceptor protein]-L-lysine.</text>
        <dbReference type="EC" id="2.3.2.27"/>
    </reaction>
</comment>
<keyword evidence="6" id="KW-0479">Metal-binding</keyword>
<evidence type="ECO:0000256" key="3">
    <source>
        <dbReference type="ARBA" id="ARBA00012483"/>
    </source>
</evidence>
<evidence type="ECO:0000313" key="14">
    <source>
        <dbReference type="EMBL" id="CAD7227326.1"/>
    </source>
</evidence>
<dbReference type="GO" id="GO:0043122">
    <property type="term" value="P:regulation of canonical NF-kappaB signal transduction"/>
    <property type="evidence" value="ECO:0007669"/>
    <property type="project" value="TreeGrafter"/>
</dbReference>
<feature type="region of interest" description="Disordered" evidence="13">
    <location>
        <begin position="483"/>
        <end position="509"/>
    </location>
</feature>
<dbReference type="CDD" id="cd00136">
    <property type="entry name" value="PDZ_canonical"/>
    <property type="match status" value="1"/>
</dbReference>
<organism evidence="14">
    <name type="scientific">Cyprideis torosa</name>
    <dbReference type="NCBI Taxonomy" id="163714"/>
    <lineage>
        <taxon>Eukaryota</taxon>
        <taxon>Metazoa</taxon>
        <taxon>Ecdysozoa</taxon>
        <taxon>Arthropoda</taxon>
        <taxon>Crustacea</taxon>
        <taxon>Oligostraca</taxon>
        <taxon>Ostracoda</taxon>
        <taxon>Podocopa</taxon>
        <taxon>Podocopida</taxon>
        <taxon>Cytherocopina</taxon>
        <taxon>Cytheroidea</taxon>
        <taxon>Cytherideidae</taxon>
        <taxon>Cyprideis</taxon>
    </lineage>
</organism>
<keyword evidence="5" id="KW-0808">Transferase</keyword>
<keyword evidence="9" id="KW-0862">Zinc</keyword>
<dbReference type="InterPro" id="IPR001841">
    <property type="entry name" value="Znf_RING"/>
</dbReference>
<dbReference type="SUPFAM" id="SSF50156">
    <property type="entry name" value="PDZ domain-like"/>
    <property type="match status" value="2"/>
</dbReference>
<reference evidence="14" key="1">
    <citation type="submission" date="2020-11" db="EMBL/GenBank/DDBJ databases">
        <authorList>
            <person name="Tran Van P."/>
        </authorList>
    </citation>
    <scope>NUCLEOTIDE SEQUENCE</scope>
</reference>
<evidence type="ECO:0000256" key="4">
    <source>
        <dbReference type="ARBA" id="ARBA00015711"/>
    </source>
</evidence>
<protein>
    <recommendedName>
        <fullName evidence="4">E3 ubiquitin-protein ligase NRDP1</fullName>
        <ecNumber evidence="3">2.3.2.27</ecNumber>
    </recommendedName>
    <alternativeName>
        <fullName evidence="10">RING finger protein 41</fullName>
    </alternativeName>
    <alternativeName>
        <fullName evidence="11">RING-type E3 ubiquitin transferase NRDP1</fullName>
    </alternativeName>
</protein>